<dbReference type="InterPro" id="IPR049730">
    <property type="entry name" value="SNF2/RAD54-like_C"/>
</dbReference>
<protein>
    <submittedName>
        <fullName evidence="5">Helicase conserved C-terminal domain-containing protein</fullName>
    </submittedName>
</protein>
<dbReference type="InterPro" id="IPR014001">
    <property type="entry name" value="Helicase_ATP-bd"/>
</dbReference>
<dbReference type="OrthoDB" id="9760715at2"/>
<dbReference type="PROSITE" id="PS51192">
    <property type="entry name" value="HELICASE_ATP_BIND_1"/>
    <property type="match status" value="1"/>
</dbReference>
<dbReference type="InterPro" id="IPR001650">
    <property type="entry name" value="Helicase_C-like"/>
</dbReference>
<dbReference type="InterPro" id="IPR000330">
    <property type="entry name" value="SNF2_N"/>
</dbReference>
<dbReference type="STRING" id="623281.SAMN05421747_11561"/>
<proteinExistence type="predicted"/>
<dbReference type="Gene3D" id="3.40.50.300">
    <property type="entry name" value="P-loop containing nucleotide triphosphate hydrolases"/>
    <property type="match status" value="1"/>
</dbReference>
<feature type="domain" description="Helicase ATP-binding" evidence="3">
    <location>
        <begin position="714"/>
        <end position="873"/>
    </location>
</feature>
<organism evidence="5 6">
    <name type="scientific">Parapedobacter composti</name>
    <dbReference type="NCBI Taxonomy" id="623281"/>
    <lineage>
        <taxon>Bacteria</taxon>
        <taxon>Pseudomonadati</taxon>
        <taxon>Bacteroidota</taxon>
        <taxon>Sphingobacteriia</taxon>
        <taxon>Sphingobacteriales</taxon>
        <taxon>Sphingobacteriaceae</taxon>
        <taxon>Parapedobacter</taxon>
    </lineage>
</organism>
<reference evidence="6" key="1">
    <citation type="submission" date="2016-10" db="EMBL/GenBank/DDBJ databases">
        <authorList>
            <person name="Varghese N."/>
            <person name="Submissions S."/>
        </authorList>
    </citation>
    <scope>NUCLEOTIDE SEQUENCE [LARGE SCALE GENOMIC DNA]</scope>
    <source>
        <strain evidence="6">DSM 22900</strain>
    </source>
</reference>
<evidence type="ECO:0000259" key="4">
    <source>
        <dbReference type="PROSITE" id="PS51194"/>
    </source>
</evidence>
<evidence type="ECO:0000313" key="5">
    <source>
        <dbReference type="EMBL" id="SFC58250.1"/>
    </source>
</evidence>
<keyword evidence="6" id="KW-1185">Reference proteome</keyword>
<feature type="domain" description="Helicase C-terminal" evidence="4">
    <location>
        <begin position="996"/>
        <end position="1153"/>
    </location>
</feature>
<dbReference type="AlphaFoldDB" id="A0A1I1KLF9"/>
<dbReference type="SUPFAM" id="SSF52540">
    <property type="entry name" value="P-loop containing nucleoside triphosphate hydrolases"/>
    <property type="match status" value="2"/>
</dbReference>
<gene>
    <name evidence="5" type="ORF">SAMN05421747_11561</name>
</gene>
<evidence type="ECO:0000256" key="2">
    <source>
        <dbReference type="SAM" id="MobiDB-lite"/>
    </source>
</evidence>
<keyword evidence="5" id="KW-0347">Helicase</keyword>
<keyword evidence="5" id="KW-0547">Nucleotide-binding</keyword>
<evidence type="ECO:0000259" key="3">
    <source>
        <dbReference type="PROSITE" id="PS51192"/>
    </source>
</evidence>
<dbReference type="GO" id="GO:0005524">
    <property type="term" value="F:ATP binding"/>
    <property type="evidence" value="ECO:0007669"/>
    <property type="project" value="InterPro"/>
</dbReference>
<evidence type="ECO:0000256" key="1">
    <source>
        <dbReference type="ARBA" id="ARBA00022801"/>
    </source>
</evidence>
<accession>A0A1I1KLF9</accession>
<dbReference type="Pfam" id="PF00176">
    <property type="entry name" value="SNF2-rel_dom"/>
    <property type="match status" value="1"/>
</dbReference>
<dbReference type="PANTHER" id="PTHR10799">
    <property type="entry name" value="SNF2/RAD54 HELICASE FAMILY"/>
    <property type="match status" value="1"/>
</dbReference>
<keyword evidence="1" id="KW-0378">Hydrolase</keyword>
<name>A0A1I1KLF9_9SPHI</name>
<dbReference type="Gene3D" id="3.40.50.10810">
    <property type="entry name" value="Tandem AAA-ATPase domain"/>
    <property type="match status" value="1"/>
</dbReference>
<feature type="region of interest" description="Disordered" evidence="2">
    <location>
        <begin position="1"/>
        <end position="32"/>
    </location>
</feature>
<dbReference type="RefSeq" id="WP_090974372.1">
    <property type="nucleotide sequence ID" value="NZ_FOLL01000015.1"/>
</dbReference>
<dbReference type="InterPro" id="IPR027417">
    <property type="entry name" value="P-loop_NTPase"/>
</dbReference>
<dbReference type="CDD" id="cd18793">
    <property type="entry name" value="SF2_C_SNF"/>
    <property type="match status" value="1"/>
</dbReference>
<dbReference type="PROSITE" id="PS51194">
    <property type="entry name" value="HELICASE_CTER"/>
    <property type="match status" value="1"/>
</dbReference>
<evidence type="ECO:0000313" key="6">
    <source>
        <dbReference type="Proteomes" id="UP000199577"/>
    </source>
</evidence>
<keyword evidence="5" id="KW-0067">ATP-binding</keyword>
<dbReference type="GO" id="GO:0016787">
    <property type="term" value="F:hydrolase activity"/>
    <property type="evidence" value="ECO:0007669"/>
    <property type="project" value="UniProtKB-KW"/>
</dbReference>
<dbReference type="InterPro" id="IPR038718">
    <property type="entry name" value="SNF2-like_sf"/>
</dbReference>
<dbReference type="Pfam" id="PF00271">
    <property type="entry name" value="Helicase_C"/>
    <property type="match status" value="1"/>
</dbReference>
<dbReference type="GO" id="GO:0004386">
    <property type="term" value="F:helicase activity"/>
    <property type="evidence" value="ECO:0007669"/>
    <property type="project" value="UniProtKB-KW"/>
</dbReference>
<dbReference type="SMART" id="SM00490">
    <property type="entry name" value="HELICc"/>
    <property type="match status" value="1"/>
</dbReference>
<dbReference type="Proteomes" id="UP000199577">
    <property type="component" value="Unassembled WGS sequence"/>
</dbReference>
<dbReference type="SMART" id="SM00487">
    <property type="entry name" value="DEXDc"/>
    <property type="match status" value="1"/>
</dbReference>
<sequence length="1162" mass="132026">MNSATPQPNDDLLVDEPAENKEETKKRRASEPFQIPWEEGEPFALSETYVRSFYTGTANLNSHPFWGSNKALIGNNLIMELHGENMHGKELSVKILPGGLEITCSCNRPVDQLCKHACSALMYKVKSNKKYFEQFYLPDVVALPPEQQRLFNFNLGSYYHNNGKAPFKTHPEYGRIYRYVNNHDYTKESFSDPVQLMEPLVPKVREAKLVFGIPTGSYYFRDPVLIPYLTKTGTKTAKANPYASFERSYLLTGEGEPESLTIHEQAVEAACRRMQVLVESPAPSDDDKLQRRQQLFDYWAEFIPTLHESIQLLFFDGYQSSRESTKPSSGSRHFKKLGAATIQLMFELKEHLSSFQLTLKLMVNGKHVPDPKFHGQSFSCFIAAEDDGTVHFVADAQDEAIIHKFRTCGYTITALSQDFPKFFEQIVLPISMRHPIDLQTLPQDSVFSQRELENGNHRLKIEERDGRLFFYPTTYYPVGFTVNPVHDANLVMRQRADNLYVLLRDKDREREFRTMLQGLHPLFREQRQKDYLSLPVAVIEKSTWLPDSVTTLRNAGVMLDLTGVEEGSNYFPRMLDWQLAITDERKAYYQANVRAKMGSTPISLEELGEMVRRSKNWFKLQDGSLGFVSNADKKRLLPLLAFGKTNGQQLRIPTSHFNTLANYTSHIADASIKAAIQTKRQKLMDLDSMQPIKKPDPVQATLRRYQEAGLSWLAFLREFGWGGILADDMGLGKTLQVISILEHHYQQQPDAPASLVVVPNTLLFNWQAELGRFAPHRKLYIHHGAERHQTLQCTEGLVVLTTYGTLTADVELFAALEFSYLVLDESQAVKNRNSKRFEAAGQLNAYYRIAMTGTPIENGIGDLYAQLSFVNPGFFGTFADFKRTYPGIADGTATAETKTELQRVISPFILRRTKKQVATELPDKSEMLLYCDMLPEQRRLYDEYRKLFKSKLTDSLQGSNTGRSKFLAIEGLMKLRQICNSPALLKDGGHPNASAKLDELMDQIGELQGQHKILVFSAFTAMLALLKDRLVSADIGFAYLDGKTTGDERQKQVAEFQENEQCRLFLLSLKAGGAGLNLTAADYVYILDPWWNPAAEAQAIDRCYRIGQDKHVMAYRMICKDSIEEKILDMQAGKRELAGSLIQTDGNMLEALNKEDLLKLFD</sequence>
<dbReference type="EMBL" id="FOLL01000015">
    <property type="protein sequence ID" value="SFC58250.1"/>
    <property type="molecule type" value="Genomic_DNA"/>
</dbReference>